<organism evidence="4 5">
    <name type="scientific">Olivibacter domesticus</name>
    <name type="common">Pseudosphingobacterium domesticum</name>
    <dbReference type="NCBI Taxonomy" id="407022"/>
    <lineage>
        <taxon>Bacteria</taxon>
        <taxon>Pseudomonadati</taxon>
        <taxon>Bacteroidota</taxon>
        <taxon>Sphingobacteriia</taxon>
        <taxon>Sphingobacteriales</taxon>
        <taxon>Sphingobacteriaceae</taxon>
        <taxon>Olivibacter</taxon>
    </lineage>
</organism>
<evidence type="ECO:0000259" key="3">
    <source>
        <dbReference type="Pfam" id="PF13439"/>
    </source>
</evidence>
<name>A0A1H7UWE4_OLID1</name>
<dbReference type="GO" id="GO:0016757">
    <property type="term" value="F:glycosyltransferase activity"/>
    <property type="evidence" value="ECO:0007669"/>
    <property type="project" value="InterPro"/>
</dbReference>
<dbReference type="AlphaFoldDB" id="A0A1H7UWE4"/>
<dbReference type="Pfam" id="PF13439">
    <property type="entry name" value="Glyco_transf_4"/>
    <property type="match status" value="1"/>
</dbReference>
<dbReference type="CDD" id="cd03801">
    <property type="entry name" value="GT4_PimA-like"/>
    <property type="match status" value="1"/>
</dbReference>
<dbReference type="EMBL" id="FOAF01000006">
    <property type="protein sequence ID" value="SEM01281.1"/>
    <property type="molecule type" value="Genomic_DNA"/>
</dbReference>
<evidence type="ECO:0000259" key="2">
    <source>
        <dbReference type="Pfam" id="PF00534"/>
    </source>
</evidence>
<dbReference type="Proteomes" id="UP000199421">
    <property type="component" value="Unassembled WGS sequence"/>
</dbReference>
<reference evidence="5" key="1">
    <citation type="submission" date="2016-10" db="EMBL/GenBank/DDBJ databases">
        <authorList>
            <person name="Varghese N."/>
            <person name="Submissions S."/>
        </authorList>
    </citation>
    <scope>NUCLEOTIDE SEQUENCE [LARGE SCALE GENOMIC DNA]</scope>
    <source>
        <strain evidence="5">DSM 18733</strain>
    </source>
</reference>
<evidence type="ECO:0000313" key="4">
    <source>
        <dbReference type="EMBL" id="SEM01281.1"/>
    </source>
</evidence>
<evidence type="ECO:0000256" key="1">
    <source>
        <dbReference type="ARBA" id="ARBA00022679"/>
    </source>
</evidence>
<dbReference type="Gene3D" id="3.40.50.2000">
    <property type="entry name" value="Glycogen Phosphorylase B"/>
    <property type="match status" value="2"/>
</dbReference>
<sequence length="363" mass="42448">MGRGLHINSYYFTNRIHYHFRKKVSSLRDEHLYYIPVYKGAKKNFNDEEIEYFNIYNKWDKKFFFSKIWKSVLKVRKLFSSSQFDYIHAHTLISDGLVGFFISILNKKPLVITIRNSDVNFFIPNKIFKVLGAMVLRRASLVIFLSPSYKFRIETLYPFTVGKQRLILPNGLDDFWIQNLLGENKSHEMNQVVKLLFVGKIDDNKNLNILMNFLENHDDRVYELHVVGSNINNVDFKGFNSRLRNKNKTVYYGEVSDKAKLLKIYRSCDIFVLLSFKETFGISYLEAMSQGLPVIYTKNEGIDGYFSDGEVGYSCEPNNPEMLTLLIDNIINDYNSKSIKAVKQAGKFSWDSIIDVYEKNVNF</sequence>
<feature type="domain" description="Glycosyltransferase subfamily 4-like N-terminal" evidence="3">
    <location>
        <begin position="64"/>
        <end position="173"/>
    </location>
</feature>
<keyword evidence="5" id="KW-1185">Reference proteome</keyword>
<dbReference type="RefSeq" id="WP_093327866.1">
    <property type="nucleotide sequence ID" value="NZ_FOAF01000006.1"/>
</dbReference>
<dbReference type="PANTHER" id="PTHR46401">
    <property type="entry name" value="GLYCOSYLTRANSFERASE WBBK-RELATED"/>
    <property type="match status" value="1"/>
</dbReference>
<dbReference type="GO" id="GO:0009103">
    <property type="term" value="P:lipopolysaccharide biosynthetic process"/>
    <property type="evidence" value="ECO:0007669"/>
    <property type="project" value="TreeGrafter"/>
</dbReference>
<gene>
    <name evidence="4" type="ORF">SAMN05661044_03978</name>
</gene>
<dbReference type="InterPro" id="IPR028098">
    <property type="entry name" value="Glyco_trans_4-like_N"/>
</dbReference>
<feature type="domain" description="Glycosyl transferase family 1" evidence="2">
    <location>
        <begin position="193"/>
        <end position="337"/>
    </location>
</feature>
<accession>A0A1H7UWE4</accession>
<dbReference type="OrthoDB" id="9787111at2"/>
<dbReference type="Pfam" id="PF00534">
    <property type="entry name" value="Glycos_transf_1"/>
    <property type="match status" value="1"/>
</dbReference>
<protein>
    <submittedName>
        <fullName evidence="4">Glycosyltransferase involved in cell wall bisynthesis</fullName>
    </submittedName>
</protein>
<dbReference type="SUPFAM" id="SSF53756">
    <property type="entry name" value="UDP-Glycosyltransferase/glycogen phosphorylase"/>
    <property type="match status" value="1"/>
</dbReference>
<keyword evidence="1 4" id="KW-0808">Transferase</keyword>
<dbReference type="STRING" id="407022.SAMN05661044_03978"/>
<proteinExistence type="predicted"/>
<evidence type="ECO:0000313" key="5">
    <source>
        <dbReference type="Proteomes" id="UP000199421"/>
    </source>
</evidence>
<dbReference type="InterPro" id="IPR001296">
    <property type="entry name" value="Glyco_trans_1"/>
</dbReference>
<dbReference type="PANTHER" id="PTHR46401:SF2">
    <property type="entry name" value="GLYCOSYLTRANSFERASE WBBK-RELATED"/>
    <property type="match status" value="1"/>
</dbReference>